<dbReference type="AlphaFoldDB" id="A0A2H0UQG5"/>
<sequence>MPAGLILKIKRHWSLTMSGQYKHQGSVAGTDVLSVTDLGGGLELKRTRNLEFTHAEAVKLIEAHEDFPGDRKLKQAHVDYLVKAMIRGTFHPEWVHLIICRYNGKTYRMNGQHTAWARLEMPAGWKCGVKVLEYEAQTEQDVRTLYSSIDRSSPRTRANVIESYLAGSEEFKSVKTATLRAVPRGFSQWFWTSQHERCQHDGDDVAYLLRTDHYDLAIRVCSFLDKLSPKEHKHIFRGPVVAALFATFHKAPQIAPKFWMPVCDGTGMEKRTDPRLKLRTTLLQAAVGFGGGATSEKKRVSQEEMFRLCIAAWNAFRQERPLQILRASERGRRTRVR</sequence>
<dbReference type="Proteomes" id="UP000229615">
    <property type="component" value="Unassembled WGS sequence"/>
</dbReference>
<comment type="caution">
    <text evidence="1">The sequence shown here is derived from an EMBL/GenBank/DDBJ whole genome shotgun (WGS) entry which is preliminary data.</text>
</comment>
<gene>
    <name evidence="1" type="ORF">COU09_01490</name>
</gene>
<organism evidence="1 2">
    <name type="scientific">Candidatus Harrisonbacteria bacterium CG10_big_fil_rev_8_21_14_0_10_44_23</name>
    <dbReference type="NCBI Taxonomy" id="1974585"/>
    <lineage>
        <taxon>Bacteria</taxon>
        <taxon>Candidatus Harrisoniibacteriota</taxon>
    </lineage>
</organism>
<accession>A0A2H0UQG5</accession>
<evidence type="ECO:0000313" key="1">
    <source>
        <dbReference type="EMBL" id="PIR88637.1"/>
    </source>
</evidence>
<evidence type="ECO:0000313" key="2">
    <source>
        <dbReference type="Proteomes" id="UP000229615"/>
    </source>
</evidence>
<reference evidence="2" key="1">
    <citation type="submission" date="2017-09" db="EMBL/GenBank/DDBJ databases">
        <title>Depth-based differentiation of microbial function through sediment-hosted aquifers and enrichment of novel symbionts in the deep terrestrial subsurface.</title>
        <authorList>
            <person name="Probst A.J."/>
            <person name="Ladd B."/>
            <person name="Jarett J.K."/>
            <person name="Geller-Mcgrath D.E."/>
            <person name="Sieber C.M.K."/>
            <person name="Emerson J.B."/>
            <person name="Anantharaman K."/>
            <person name="Thomas B.C."/>
            <person name="Malmstrom R."/>
            <person name="Stieglmeier M."/>
            <person name="Klingl A."/>
            <person name="Woyke T."/>
            <person name="Ryan C.M."/>
            <person name="Banfield J.F."/>
        </authorList>
    </citation>
    <scope>NUCLEOTIDE SEQUENCE [LARGE SCALE GENOMIC DNA]</scope>
</reference>
<name>A0A2H0UQG5_9BACT</name>
<protein>
    <submittedName>
        <fullName evidence="1">Uncharacterized protein</fullName>
    </submittedName>
</protein>
<proteinExistence type="predicted"/>
<dbReference type="EMBL" id="PFBB01000014">
    <property type="protein sequence ID" value="PIR88637.1"/>
    <property type="molecule type" value="Genomic_DNA"/>
</dbReference>